<dbReference type="PANTHER" id="PTHR43877:SF2">
    <property type="entry name" value="AMINOALKYLPHOSPHONATE N-ACETYLTRANSFERASE-RELATED"/>
    <property type="match status" value="1"/>
</dbReference>
<dbReference type="CDD" id="cd04301">
    <property type="entry name" value="NAT_SF"/>
    <property type="match status" value="1"/>
</dbReference>
<dbReference type="InterPro" id="IPR016181">
    <property type="entry name" value="Acyl_CoA_acyltransferase"/>
</dbReference>
<proteinExistence type="predicted"/>
<feature type="region of interest" description="Disordered" evidence="3">
    <location>
        <begin position="1"/>
        <end position="45"/>
    </location>
</feature>
<dbReference type="Pfam" id="PF00583">
    <property type="entry name" value="Acetyltransf_1"/>
    <property type="match status" value="1"/>
</dbReference>
<evidence type="ECO:0000259" key="4">
    <source>
        <dbReference type="PROSITE" id="PS51186"/>
    </source>
</evidence>
<dbReference type="PANTHER" id="PTHR43877">
    <property type="entry name" value="AMINOALKYLPHOSPHONATE N-ACETYLTRANSFERASE-RELATED-RELATED"/>
    <property type="match status" value="1"/>
</dbReference>
<accession>A0A3N9XHR0</accession>
<comment type="caution">
    <text evidence="5">The sequence shown here is derived from an EMBL/GenBank/DDBJ whole genome shotgun (WGS) entry which is preliminary data.</text>
</comment>
<feature type="compositionally biased region" description="Basic and acidic residues" evidence="3">
    <location>
        <begin position="23"/>
        <end position="34"/>
    </location>
</feature>
<protein>
    <recommendedName>
        <fullName evidence="4">N-acetyltransferase domain-containing protein</fullName>
    </recommendedName>
</protein>
<keyword evidence="1" id="KW-0808">Transferase</keyword>
<evidence type="ECO:0000256" key="2">
    <source>
        <dbReference type="ARBA" id="ARBA00023315"/>
    </source>
</evidence>
<dbReference type="InterPro" id="IPR050832">
    <property type="entry name" value="Bact_Acetyltransf"/>
</dbReference>
<evidence type="ECO:0000313" key="5">
    <source>
        <dbReference type="EMBL" id="RQX12392.1"/>
    </source>
</evidence>
<dbReference type="OrthoDB" id="9792929at2"/>
<dbReference type="EMBL" id="QDGB01000348">
    <property type="protein sequence ID" value="RQX12392.1"/>
    <property type="molecule type" value="Genomic_DNA"/>
</dbReference>
<dbReference type="PROSITE" id="PS51186">
    <property type="entry name" value="GNAT"/>
    <property type="match status" value="1"/>
</dbReference>
<reference evidence="5 6" key="1">
    <citation type="submission" date="2018-04" db="EMBL/GenBank/DDBJ databases">
        <title>Micromonosporas from Atacama Desert.</title>
        <authorList>
            <person name="Carro L."/>
            <person name="Klenk H.-P."/>
            <person name="Goodfellow M."/>
        </authorList>
    </citation>
    <scope>NUCLEOTIDE SEQUENCE [LARGE SCALE GENOMIC DNA]</scope>
    <source>
        <strain evidence="5 6">LB19</strain>
    </source>
</reference>
<dbReference type="Gene3D" id="3.40.630.30">
    <property type="match status" value="1"/>
</dbReference>
<evidence type="ECO:0000313" key="6">
    <source>
        <dbReference type="Proteomes" id="UP000278981"/>
    </source>
</evidence>
<gene>
    <name evidence="5" type="ORF">DDE19_28365</name>
</gene>
<dbReference type="AlphaFoldDB" id="A0A3N9XHR0"/>
<organism evidence="5 6">
    <name type="scientific">Micromonospora ureilytica</name>
    <dbReference type="NCBI Taxonomy" id="709868"/>
    <lineage>
        <taxon>Bacteria</taxon>
        <taxon>Bacillati</taxon>
        <taxon>Actinomycetota</taxon>
        <taxon>Actinomycetes</taxon>
        <taxon>Micromonosporales</taxon>
        <taxon>Micromonosporaceae</taxon>
        <taxon>Micromonospora</taxon>
    </lineage>
</organism>
<dbReference type="SUPFAM" id="SSF55729">
    <property type="entry name" value="Acyl-CoA N-acyltransferases (Nat)"/>
    <property type="match status" value="1"/>
</dbReference>
<dbReference type="InterPro" id="IPR000182">
    <property type="entry name" value="GNAT_dom"/>
</dbReference>
<evidence type="ECO:0000256" key="1">
    <source>
        <dbReference type="ARBA" id="ARBA00022679"/>
    </source>
</evidence>
<evidence type="ECO:0000256" key="3">
    <source>
        <dbReference type="SAM" id="MobiDB-lite"/>
    </source>
</evidence>
<name>A0A3N9XHR0_9ACTN</name>
<dbReference type="Proteomes" id="UP000278981">
    <property type="component" value="Unassembled WGS sequence"/>
</dbReference>
<keyword evidence="2" id="KW-0012">Acyltransferase</keyword>
<dbReference type="GO" id="GO:0016747">
    <property type="term" value="F:acyltransferase activity, transferring groups other than amino-acyl groups"/>
    <property type="evidence" value="ECO:0007669"/>
    <property type="project" value="InterPro"/>
</dbReference>
<sequence length="207" mass="22618">MRQRARRANPGGRAGRCRSRAHRHDEDLGSRPDPRAALGSTVGHTRGVTTVEPITSTHPAFDQVAALFDDYRTHYGQPSAPQNTRSWLHEQISQHRLTAAAAIRAEQVSGFITVTIMPASLMLGTAWSIRDLYVTPDHRRTGIANALLQHVIHNAANAGAHRVSLQTETDNVPALTLYTDIGFQPVTGLELLNLTLNPTRQDPGDTA</sequence>
<feature type="domain" description="N-acetyltransferase" evidence="4">
    <location>
        <begin position="49"/>
        <end position="197"/>
    </location>
</feature>